<dbReference type="GO" id="GO:0004520">
    <property type="term" value="F:DNA endonuclease activity"/>
    <property type="evidence" value="ECO:0007669"/>
    <property type="project" value="InterPro"/>
</dbReference>
<keyword evidence="6" id="KW-0227">DNA damage</keyword>
<keyword evidence="11" id="KW-0234">DNA repair</keyword>
<dbReference type="PANTHER" id="PTHR30194">
    <property type="entry name" value="CROSSOVER JUNCTION ENDODEOXYRIBONUCLEASE RUVC"/>
    <property type="match status" value="1"/>
</dbReference>
<dbReference type="GO" id="GO:0006281">
    <property type="term" value="P:DNA repair"/>
    <property type="evidence" value="ECO:0007669"/>
    <property type="project" value="UniProtKB-KW"/>
</dbReference>
<keyword evidence="8" id="KW-0460">Magnesium</keyword>
<keyword evidence="3" id="KW-0540">Nuclease</keyword>
<dbReference type="SUPFAM" id="SSF53098">
    <property type="entry name" value="Ribonuclease H-like"/>
    <property type="match status" value="1"/>
</dbReference>
<sequence>MKFPMKLWSSSASDIRVTNKRQRLIGLDPGLRKTGWGVIDMEGSRLIHVANGIVHSDDNNSLAERLTQLFDGLSQVITDWAPHSAAVEETFVNKNPASTLKLGQARGMSLLVPSLAGIPVAEYSPNHIKKTVVGSGHAGKEQVAAMLKILLPMAVINGEDAGDALAVAICHAHNGGGLLQETLKKDYMPKAGAQILFRGSR</sequence>
<organism evidence="12">
    <name type="scientific">hydrothermal vent metagenome</name>
    <dbReference type="NCBI Taxonomy" id="652676"/>
    <lineage>
        <taxon>unclassified sequences</taxon>
        <taxon>metagenomes</taxon>
        <taxon>ecological metagenomes</taxon>
    </lineage>
</organism>
<evidence type="ECO:0000256" key="2">
    <source>
        <dbReference type="ARBA" id="ARBA00022490"/>
    </source>
</evidence>
<keyword evidence="7 12" id="KW-0378">Hydrolase</keyword>
<dbReference type="EMBL" id="UOFW01000148">
    <property type="protein sequence ID" value="VAX05829.1"/>
    <property type="molecule type" value="Genomic_DNA"/>
</dbReference>
<dbReference type="FunFam" id="3.30.420.10:FF:000002">
    <property type="entry name" value="Crossover junction endodeoxyribonuclease RuvC"/>
    <property type="match status" value="1"/>
</dbReference>
<evidence type="ECO:0000256" key="8">
    <source>
        <dbReference type="ARBA" id="ARBA00022842"/>
    </source>
</evidence>
<dbReference type="InterPro" id="IPR012337">
    <property type="entry name" value="RNaseH-like_sf"/>
</dbReference>
<name>A0A3B1AJ02_9ZZZZ</name>
<gene>
    <name evidence="12" type="ORF">MNBD_ALPHA03-1656</name>
</gene>
<dbReference type="Pfam" id="PF02075">
    <property type="entry name" value="RuvC"/>
    <property type="match status" value="1"/>
</dbReference>
<dbReference type="CDD" id="cd16962">
    <property type="entry name" value="RuvC"/>
    <property type="match status" value="1"/>
</dbReference>
<dbReference type="HAMAP" id="MF_00034">
    <property type="entry name" value="RuvC"/>
    <property type="match status" value="1"/>
</dbReference>
<keyword evidence="4" id="KW-0479">Metal-binding</keyword>
<evidence type="ECO:0000256" key="7">
    <source>
        <dbReference type="ARBA" id="ARBA00022801"/>
    </source>
</evidence>
<dbReference type="InterPro" id="IPR002176">
    <property type="entry name" value="X-over_junc_endoDNase_RuvC"/>
</dbReference>
<protein>
    <submittedName>
        <fullName evidence="12">Crossover junction endodeoxyribonuclease RuvC</fullName>
        <ecNumber evidence="12">3.1.22.4</ecNumber>
    </submittedName>
</protein>
<evidence type="ECO:0000256" key="10">
    <source>
        <dbReference type="ARBA" id="ARBA00023172"/>
    </source>
</evidence>
<dbReference type="GO" id="GO:0016787">
    <property type="term" value="F:hydrolase activity"/>
    <property type="evidence" value="ECO:0007669"/>
    <property type="project" value="UniProtKB-KW"/>
</dbReference>
<dbReference type="GO" id="GO:0006310">
    <property type="term" value="P:DNA recombination"/>
    <property type="evidence" value="ECO:0007669"/>
    <property type="project" value="UniProtKB-KW"/>
</dbReference>
<evidence type="ECO:0000256" key="4">
    <source>
        <dbReference type="ARBA" id="ARBA00022723"/>
    </source>
</evidence>
<dbReference type="PRINTS" id="PR00696">
    <property type="entry name" value="RSOLVASERUVC"/>
</dbReference>
<keyword evidence="2" id="KW-0963">Cytoplasm</keyword>
<dbReference type="NCBIfam" id="TIGR00228">
    <property type="entry name" value="ruvC"/>
    <property type="match status" value="1"/>
</dbReference>
<dbReference type="Gene3D" id="3.30.420.10">
    <property type="entry name" value="Ribonuclease H-like superfamily/Ribonuclease H"/>
    <property type="match status" value="1"/>
</dbReference>
<evidence type="ECO:0000256" key="5">
    <source>
        <dbReference type="ARBA" id="ARBA00022759"/>
    </source>
</evidence>
<evidence type="ECO:0000313" key="12">
    <source>
        <dbReference type="EMBL" id="VAX05829.1"/>
    </source>
</evidence>
<evidence type="ECO:0000256" key="9">
    <source>
        <dbReference type="ARBA" id="ARBA00023125"/>
    </source>
</evidence>
<dbReference type="EC" id="3.1.22.4" evidence="12"/>
<accession>A0A3B1AJ02</accession>
<evidence type="ECO:0000256" key="1">
    <source>
        <dbReference type="ARBA" id="ARBA00009518"/>
    </source>
</evidence>
<keyword evidence="5" id="KW-0255">Endonuclease</keyword>
<proteinExistence type="inferred from homology"/>
<comment type="similarity">
    <text evidence="1">Belongs to the RuvC family.</text>
</comment>
<dbReference type="AlphaFoldDB" id="A0A3B1AJ02"/>
<keyword evidence="9" id="KW-0238">DNA-binding</keyword>
<dbReference type="GO" id="GO:0003677">
    <property type="term" value="F:DNA binding"/>
    <property type="evidence" value="ECO:0007669"/>
    <property type="project" value="UniProtKB-KW"/>
</dbReference>
<evidence type="ECO:0000256" key="3">
    <source>
        <dbReference type="ARBA" id="ARBA00022722"/>
    </source>
</evidence>
<dbReference type="InterPro" id="IPR036397">
    <property type="entry name" value="RNaseH_sf"/>
</dbReference>
<keyword evidence="10" id="KW-0233">DNA recombination</keyword>
<dbReference type="GO" id="GO:0046872">
    <property type="term" value="F:metal ion binding"/>
    <property type="evidence" value="ECO:0007669"/>
    <property type="project" value="UniProtKB-KW"/>
</dbReference>
<reference evidence="12" key="1">
    <citation type="submission" date="2018-06" db="EMBL/GenBank/DDBJ databases">
        <authorList>
            <person name="Zhirakovskaya E."/>
        </authorList>
    </citation>
    <scope>NUCLEOTIDE SEQUENCE</scope>
</reference>
<dbReference type="PANTHER" id="PTHR30194:SF3">
    <property type="entry name" value="CROSSOVER JUNCTION ENDODEOXYRIBONUCLEASE RUVC"/>
    <property type="match status" value="1"/>
</dbReference>
<evidence type="ECO:0000256" key="6">
    <source>
        <dbReference type="ARBA" id="ARBA00022763"/>
    </source>
</evidence>
<evidence type="ECO:0000256" key="11">
    <source>
        <dbReference type="ARBA" id="ARBA00023204"/>
    </source>
</evidence>